<dbReference type="EMBL" id="CP116669">
    <property type="protein sequence ID" value="WCH97807.1"/>
    <property type="molecule type" value="Genomic_DNA"/>
</dbReference>
<proteinExistence type="predicted"/>
<keyword evidence="1" id="KW-0802">TPR repeat</keyword>
<keyword evidence="2" id="KW-0732">Signal</keyword>
<dbReference type="Gene3D" id="1.25.40.10">
    <property type="entry name" value="Tetratricopeptide repeat domain"/>
    <property type="match status" value="1"/>
</dbReference>
<dbReference type="SUPFAM" id="SSF48452">
    <property type="entry name" value="TPR-like"/>
    <property type="match status" value="1"/>
</dbReference>
<reference evidence="3 4" key="1">
    <citation type="journal article" date="2020" name="Front. Microbiol.">
        <title>Toward Biorecycling: Isolation of a Soil Bacterium That Grows on a Polyurethane Oligomer and Monomer.</title>
        <authorList>
            <person name="Espinosa M.J.C."/>
            <person name="Blanco A.C."/>
            <person name="Schmidgall T."/>
            <person name="Atanasoff-Kardjalieff A.K."/>
            <person name="Kappelmeyer U."/>
            <person name="Tischler D."/>
            <person name="Pieper D.H."/>
            <person name="Heipieper H.J."/>
            <person name="Eberlein C."/>
        </authorList>
    </citation>
    <scope>NUCLEOTIDE SEQUENCE [LARGE SCALE GENOMIC DNA]</scope>
    <source>
        <strain evidence="3 4">TDA1</strain>
    </source>
</reference>
<protein>
    <submittedName>
        <fullName evidence="3">Tetratricopeptide repeat protein</fullName>
    </submittedName>
</protein>
<evidence type="ECO:0000313" key="3">
    <source>
        <dbReference type="EMBL" id="WCH97807.1"/>
    </source>
</evidence>
<evidence type="ECO:0000256" key="2">
    <source>
        <dbReference type="SAM" id="SignalP"/>
    </source>
</evidence>
<dbReference type="PROSITE" id="PS50005">
    <property type="entry name" value="TPR"/>
    <property type="match status" value="1"/>
</dbReference>
<dbReference type="Proteomes" id="UP001214301">
    <property type="component" value="Chromosome"/>
</dbReference>
<feature type="repeat" description="TPR" evidence="1">
    <location>
        <begin position="37"/>
        <end position="70"/>
    </location>
</feature>
<sequence length="227" mass="24207">MPSKRMLSTLTLLFSVAASHFTVAGERTATAHSNTASTLLIDTASRQYADGKLDQAAATLERALQIQPNNPATLHYLGVLRLQQGQYDQAGVLAARSNLRVGHNVALRNRNLQLIQAANKARTSGTAPGAVNASAVQATQVQTSSAHARSVTLAAAEQMQGIAGQQRSGLAEHRMADAAFEVPPGHRPPPGKCRIWFPDRSPGHQPPPGKCKKLKKHIPAGAYLVRH</sequence>
<dbReference type="InterPro" id="IPR011990">
    <property type="entry name" value="TPR-like_helical_dom_sf"/>
</dbReference>
<organism evidence="3 4">
    <name type="scientific">Pseudomonas capeferrum</name>
    <dbReference type="NCBI Taxonomy" id="1495066"/>
    <lineage>
        <taxon>Bacteria</taxon>
        <taxon>Pseudomonadati</taxon>
        <taxon>Pseudomonadota</taxon>
        <taxon>Gammaproteobacteria</taxon>
        <taxon>Pseudomonadales</taxon>
        <taxon>Pseudomonadaceae</taxon>
        <taxon>Pseudomonas</taxon>
    </lineage>
</organism>
<feature type="chain" id="PRO_5045386995" evidence="2">
    <location>
        <begin position="25"/>
        <end position="227"/>
    </location>
</feature>
<accession>A0ABY7R1W5</accession>
<feature type="signal peptide" evidence="2">
    <location>
        <begin position="1"/>
        <end position="24"/>
    </location>
</feature>
<dbReference type="Pfam" id="PF14559">
    <property type="entry name" value="TPR_19"/>
    <property type="match status" value="1"/>
</dbReference>
<evidence type="ECO:0000313" key="4">
    <source>
        <dbReference type="Proteomes" id="UP001214301"/>
    </source>
</evidence>
<gene>
    <name evidence="3" type="ORF">PMC74_13480</name>
</gene>
<dbReference type="InterPro" id="IPR019734">
    <property type="entry name" value="TPR_rpt"/>
</dbReference>
<name>A0ABY7R1W5_9PSED</name>
<keyword evidence="4" id="KW-1185">Reference proteome</keyword>
<dbReference type="RefSeq" id="WP_084213345.1">
    <property type="nucleotide sequence ID" value="NZ_CP116669.1"/>
</dbReference>
<evidence type="ECO:0000256" key="1">
    <source>
        <dbReference type="PROSITE-ProRule" id="PRU00339"/>
    </source>
</evidence>